<evidence type="ECO:0000313" key="2">
    <source>
        <dbReference type="EMBL" id="EDM81777.1"/>
    </source>
</evidence>
<organism evidence="2 3">
    <name type="scientific">Plesiocystis pacifica SIR-1</name>
    <dbReference type="NCBI Taxonomy" id="391625"/>
    <lineage>
        <taxon>Bacteria</taxon>
        <taxon>Pseudomonadati</taxon>
        <taxon>Myxococcota</taxon>
        <taxon>Polyangia</taxon>
        <taxon>Nannocystales</taxon>
        <taxon>Nannocystaceae</taxon>
        <taxon>Plesiocystis</taxon>
    </lineage>
</organism>
<dbReference type="Proteomes" id="UP000005801">
    <property type="component" value="Unassembled WGS sequence"/>
</dbReference>
<comment type="caution">
    <text evidence="2">The sequence shown here is derived from an EMBL/GenBank/DDBJ whole genome shotgun (WGS) entry which is preliminary data.</text>
</comment>
<evidence type="ECO:0000313" key="3">
    <source>
        <dbReference type="Proteomes" id="UP000005801"/>
    </source>
</evidence>
<accession>A6FWV3</accession>
<keyword evidence="3" id="KW-1185">Reference proteome</keyword>
<sequence>MTTPYAVPPLTPNEERLVREINATWTPERARSELVSLLQTAVEVELATIPIYLYTYYSIDRTVAKGEPGGFPSTDLARFADKAGALIMSVAVEEMLHMSLSSNIYFSLTGKPPALYLRSPAPYPSSLPGHAFLGPDGEPFEVPLAKLSVDHLWHFLEIEYPEERDAPPEDANWQTIGQIYSYIRCIIESDRIQDCDFQKGAESRQIQSTNYSPNNIDTGYPEASFDINCPTPATTEGSASEVSQFASREDSHVGPSALMPITSCEQAVQAITTICFQGEGFDHTRFDDPTDREQSHYAKFLSVQSELAGYPGADPHRIPLKIPPAPRQFTPDELRAVVFEFPDNPVAAAFPEGRRDIADIASGLYQYMLIMCEAIFLQTPENQKLYFNRTLHMSMIWVLDKFIQSMRTVYLEPTGASPGQCARLAPPFDNINLGARHQAFATLESMCARAHARYADAPWYKQAGLDYYIDKAIPELPDVSEFFEPKPASTGCDVSQYAGVPTFPSSPPATVASGEVRHACMGLNSCRGQGRTRDNACAGQGYCSTALAYNAKDPSSPSVSDHTCHVQNDCANQGGCGLYGTAAEQLEPGHNGCQNLGSCATPINAERFASDGAMRGKSVWRRAREVFTDKVWPGLREQNPDLPEAPPPVPGSAANPDLFAYGPTIEWIQDYSDAGMTACGSSGLSGAGSCA</sequence>
<dbReference type="PANTHER" id="PTHR34400:SF4">
    <property type="entry name" value="MEMBRANE PROTEIN"/>
    <property type="match status" value="1"/>
</dbReference>
<dbReference type="eggNOG" id="COG1633">
    <property type="taxonomic scope" value="Bacteria"/>
</dbReference>
<dbReference type="AlphaFoldDB" id="A6FWV3"/>
<dbReference type="PANTHER" id="PTHR34400">
    <property type="match status" value="1"/>
</dbReference>
<dbReference type="Pfam" id="PF12902">
    <property type="entry name" value="Ferritin-like"/>
    <property type="match status" value="1"/>
</dbReference>
<reference evidence="2 3" key="1">
    <citation type="submission" date="2007-06" db="EMBL/GenBank/DDBJ databases">
        <authorList>
            <person name="Shimkets L."/>
            <person name="Ferriera S."/>
            <person name="Johnson J."/>
            <person name="Kravitz S."/>
            <person name="Beeson K."/>
            <person name="Sutton G."/>
            <person name="Rogers Y.-H."/>
            <person name="Friedman R."/>
            <person name="Frazier M."/>
            <person name="Venter J.C."/>
        </authorList>
    </citation>
    <scope>NUCLEOTIDE SEQUENCE [LARGE SCALE GENOMIC DNA]</scope>
    <source>
        <strain evidence="2 3">SIR-1</strain>
    </source>
</reference>
<dbReference type="Gene3D" id="1.20.1260.10">
    <property type="match status" value="1"/>
</dbReference>
<dbReference type="EMBL" id="ABCS01000001">
    <property type="protein sequence ID" value="EDM81777.1"/>
    <property type="molecule type" value="Genomic_DNA"/>
</dbReference>
<feature type="domain" description="Iminophenyl-pyruvate dimer synthase" evidence="1">
    <location>
        <begin position="38"/>
        <end position="303"/>
    </location>
</feature>
<dbReference type="RefSeq" id="WP_006968952.1">
    <property type="nucleotide sequence ID" value="NZ_ABCS01000001.1"/>
</dbReference>
<name>A6FWV3_9BACT</name>
<proteinExistence type="predicted"/>
<protein>
    <recommendedName>
        <fullName evidence="1">Iminophenyl-pyruvate dimer synthase domain-containing protein</fullName>
    </recommendedName>
</protein>
<evidence type="ECO:0000259" key="1">
    <source>
        <dbReference type="Pfam" id="PF12902"/>
    </source>
</evidence>
<dbReference type="OrthoDB" id="9795032at2"/>
<dbReference type="InterPro" id="IPR026820">
    <property type="entry name" value="VioB/RebD_dom"/>
</dbReference>
<dbReference type="InterPro" id="IPR012347">
    <property type="entry name" value="Ferritin-like"/>
</dbReference>
<dbReference type="STRING" id="391625.PPSIR1_04903"/>
<gene>
    <name evidence="2" type="ORF">PPSIR1_04903</name>
</gene>